<dbReference type="Gene3D" id="3.10.20.30">
    <property type="match status" value="1"/>
</dbReference>
<dbReference type="Pfam" id="PF02597">
    <property type="entry name" value="ThiS"/>
    <property type="match status" value="1"/>
</dbReference>
<accession>A0A3N1UUC6</accession>
<dbReference type="Proteomes" id="UP000276223">
    <property type="component" value="Unassembled WGS sequence"/>
</dbReference>
<keyword evidence="2" id="KW-1185">Reference proteome</keyword>
<sequence>MKIRVESFASYRDYTRALPEDKSMEVPQGTSVAQVLAMLGVPEDAPRIVLVNGRARPSETVLAAGDHLVFFPPLEGG</sequence>
<comment type="caution">
    <text evidence="1">The sequence shown here is derived from an EMBL/GenBank/DDBJ whole genome shotgun (WGS) entry which is preliminary data.</text>
</comment>
<dbReference type="InterPro" id="IPR016155">
    <property type="entry name" value="Mopterin_synth/thiamin_S_b"/>
</dbReference>
<dbReference type="SUPFAM" id="SSF54285">
    <property type="entry name" value="MoaD/ThiS"/>
    <property type="match status" value="1"/>
</dbReference>
<dbReference type="InterPro" id="IPR003749">
    <property type="entry name" value="ThiS/MoaD-like"/>
</dbReference>
<reference evidence="1 2" key="1">
    <citation type="submission" date="2018-11" db="EMBL/GenBank/DDBJ databases">
        <title>Genomic Encyclopedia of Type Strains, Phase IV (KMG-IV): sequencing the most valuable type-strain genomes for metagenomic binning, comparative biology and taxonomic classification.</title>
        <authorList>
            <person name="Goeker M."/>
        </authorList>
    </citation>
    <scope>NUCLEOTIDE SEQUENCE [LARGE SCALE GENOMIC DNA]</scope>
    <source>
        <strain evidence="1 2">DSM 22027</strain>
    </source>
</reference>
<protein>
    <submittedName>
        <fullName evidence="1">Molybdopterin converting factor small subunit</fullName>
    </submittedName>
</protein>
<gene>
    <name evidence="1" type="ORF">EDC27_2606</name>
</gene>
<evidence type="ECO:0000313" key="2">
    <source>
        <dbReference type="Proteomes" id="UP000276223"/>
    </source>
</evidence>
<organism evidence="1 2">
    <name type="scientific">Desulfosoma caldarium</name>
    <dbReference type="NCBI Taxonomy" id="610254"/>
    <lineage>
        <taxon>Bacteria</taxon>
        <taxon>Pseudomonadati</taxon>
        <taxon>Thermodesulfobacteriota</taxon>
        <taxon>Syntrophobacteria</taxon>
        <taxon>Syntrophobacterales</taxon>
        <taxon>Syntrophobacteraceae</taxon>
        <taxon>Desulfosoma</taxon>
    </lineage>
</organism>
<dbReference type="RefSeq" id="WP_123291063.1">
    <property type="nucleotide sequence ID" value="NZ_RJVA01000014.1"/>
</dbReference>
<dbReference type="InterPro" id="IPR012675">
    <property type="entry name" value="Beta-grasp_dom_sf"/>
</dbReference>
<dbReference type="EMBL" id="RJVA01000014">
    <property type="protein sequence ID" value="ROQ90716.1"/>
    <property type="molecule type" value="Genomic_DNA"/>
</dbReference>
<evidence type="ECO:0000313" key="1">
    <source>
        <dbReference type="EMBL" id="ROQ90716.1"/>
    </source>
</evidence>
<dbReference type="AlphaFoldDB" id="A0A3N1UUC6"/>
<proteinExistence type="predicted"/>
<dbReference type="OrthoDB" id="9801945at2"/>
<name>A0A3N1UUC6_9BACT</name>